<sequence>MAAMLQRIRYMAMATGRVAARKALHFCNTSRHTTGSHSPKWARNDYEPHPVAGGSQFACFRHCSGCFAEFPGERRHRHRLRVNDEAPRELAPNP</sequence>
<keyword evidence="2" id="KW-1185">Reference proteome</keyword>
<gene>
    <name evidence="1" type="ordered locus">Rmet_4083</name>
</gene>
<dbReference type="KEGG" id="rme:Rmet_4083"/>
<geneLocation type="plasmid" evidence="1 2">
    <name>megaplasmid</name>
</geneLocation>
<evidence type="ECO:0000313" key="2">
    <source>
        <dbReference type="Proteomes" id="UP000002429"/>
    </source>
</evidence>
<reference evidence="2" key="1">
    <citation type="journal article" date="2010" name="PLoS ONE">
        <title>The complete genome sequence of Cupriavidus metallidurans strain CH34, a master survivalist in harsh and anthropogenic environments.</title>
        <authorList>
            <person name="Janssen P.J."/>
            <person name="Van Houdt R."/>
            <person name="Moors H."/>
            <person name="Monsieurs P."/>
            <person name="Morin N."/>
            <person name="Michaux A."/>
            <person name="Benotmane M.A."/>
            <person name="Leys N."/>
            <person name="Vallaeys T."/>
            <person name="Lapidus A."/>
            <person name="Monchy S."/>
            <person name="Medigue C."/>
            <person name="Taghavi S."/>
            <person name="McCorkle S."/>
            <person name="Dunn J."/>
            <person name="van der Lelie D."/>
            <person name="Mergeay M."/>
        </authorList>
    </citation>
    <scope>NUCLEOTIDE SEQUENCE [LARGE SCALE GENOMIC DNA]</scope>
    <source>
        <strain evidence="2">ATCC 43123 / DSM 2839 / NBRC 102507 / CH34</strain>
    </source>
</reference>
<dbReference type="AlphaFoldDB" id="Q1LFX6"/>
<dbReference type="Proteomes" id="UP000002429">
    <property type="component" value="Plasmid megaplasmid"/>
</dbReference>
<dbReference type="EMBL" id="CP000353">
    <property type="protein sequence ID" value="ABF10950.1"/>
    <property type="molecule type" value="Genomic_DNA"/>
</dbReference>
<proteinExistence type="predicted"/>
<name>Q1LFX6_CUPMC</name>
<protein>
    <submittedName>
        <fullName evidence="1">Uncharacterized protein</fullName>
    </submittedName>
</protein>
<accession>Q1LFX6</accession>
<evidence type="ECO:0000313" key="1">
    <source>
        <dbReference type="EMBL" id="ABF10950.1"/>
    </source>
</evidence>
<organism evidence="1 2">
    <name type="scientific">Cupriavidus metallidurans (strain ATCC 43123 / DSM 2839 / NBRC 102507 / CH34)</name>
    <name type="common">Ralstonia metallidurans</name>
    <dbReference type="NCBI Taxonomy" id="266264"/>
    <lineage>
        <taxon>Bacteria</taxon>
        <taxon>Pseudomonadati</taxon>
        <taxon>Pseudomonadota</taxon>
        <taxon>Betaproteobacteria</taxon>
        <taxon>Burkholderiales</taxon>
        <taxon>Burkholderiaceae</taxon>
        <taxon>Cupriavidus</taxon>
    </lineage>
</organism>
<dbReference type="HOGENOM" id="CLU_2384048_0_0_4"/>
<keyword evidence="1" id="KW-0614">Plasmid</keyword>